<dbReference type="Pfam" id="PF00196">
    <property type="entry name" value="GerE"/>
    <property type="match status" value="1"/>
</dbReference>
<dbReference type="InterPro" id="IPR036388">
    <property type="entry name" value="WH-like_DNA-bd_sf"/>
</dbReference>
<evidence type="ECO:0000313" key="5">
    <source>
        <dbReference type="EMBL" id="MDQ0913561.1"/>
    </source>
</evidence>
<organism evidence="5 6">
    <name type="scientific">Streptomyces canus</name>
    <dbReference type="NCBI Taxonomy" id="58343"/>
    <lineage>
        <taxon>Bacteria</taxon>
        <taxon>Bacillati</taxon>
        <taxon>Actinomycetota</taxon>
        <taxon>Actinomycetes</taxon>
        <taxon>Kitasatosporales</taxon>
        <taxon>Streptomycetaceae</taxon>
        <taxon>Streptomyces</taxon>
        <taxon>Streptomyces aurantiacus group</taxon>
    </lineage>
</organism>
<dbReference type="PANTHER" id="PTHR44688">
    <property type="entry name" value="DNA-BINDING TRANSCRIPTIONAL ACTIVATOR DEVR_DOSR"/>
    <property type="match status" value="1"/>
</dbReference>
<keyword evidence="3" id="KW-0804">Transcription</keyword>
<feature type="domain" description="HTH luxR-type" evidence="4">
    <location>
        <begin position="360"/>
        <end position="425"/>
    </location>
</feature>
<dbReference type="SMART" id="SM00421">
    <property type="entry name" value="HTH_LUXR"/>
    <property type="match status" value="1"/>
</dbReference>
<name>A0AAW8FU45_9ACTN</name>
<dbReference type="PRINTS" id="PR00038">
    <property type="entry name" value="HTHLUXR"/>
</dbReference>
<accession>A0AAW8FU45</accession>
<keyword evidence="1" id="KW-0805">Transcription regulation</keyword>
<dbReference type="GO" id="GO:0003677">
    <property type="term" value="F:DNA binding"/>
    <property type="evidence" value="ECO:0007669"/>
    <property type="project" value="UniProtKB-KW"/>
</dbReference>
<evidence type="ECO:0000256" key="1">
    <source>
        <dbReference type="ARBA" id="ARBA00023015"/>
    </source>
</evidence>
<protein>
    <submittedName>
        <fullName evidence="5">DNA-binding CsgD family transcriptional regulator</fullName>
    </submittedName>
</protein>
<dbReference type="Proteomes" id="UP001234216">
    <property type="component" value="Unassembled WGS sequence"/>
</dbReference>
<dbReference type="PROSITE" id="PS50043">
    <property type="entry name" value="HTH_LUXR_2"/>
    <property type="match status" value="1"/>
</dbReference>
<dbReference type="SUPFAM" id="SSF46894">
    <property type="entry name" value="C-terminal effector domain of the bipartite response regulators"/>
    <property type="match status" value="1"/>
</dbReference>
<dbReference type="InterPro" id="IPR036890">
    <property type="entry name" value="HATPase_C_sf"/>
</dbReference>
<evidence type="ECO:0000313" key="6">
    <source>
        <dbReference type="Proteomes" id="UP001234216"/>
    </source>
</evidence>
<evidence type="ECO:0000256" key="2">
    <source>
        <dbReference type="ARBA" id="ARBA00023125"/>
    </source>
</evidence>
<dbReference type="Gene3D" id="3.30.565.10">
    <property type="entry name" value="Histidine kinase-like ATPase, C-terminal domain"/>
    <property type="match status" value="1"/>
</dbReference>
<dbReference type="PROSITE" id="PS00622">
    <property type="entry name" value="HTH_LUXR_1"/>
    <property type="match status" value="1"/>
</dbReference>
<dbReference type="EMBL" id="JAUSZV010000006">
    <property type="protein sequence ID" value="MDQ0913561.1"/>
    <property type="molecule type" value="Genomic_DNA"/>
</dbReference>
<evidence type="ECO:0000256" key="3">
    <source>
        <dbReference type="ARBA" id="ARBA00023163"/>
    </source>
</evidence>
<dbReference type="Gene3D" id="1.10.10.10">
    <property type="entry name" value="Winged helix-like DNA-binding domain superfamily/Winged helix DNA-binding domain"/>
    <property type="match status" value="1"/>
</dbReference>
<comment type="caution">
    <text evidence="5">The sequence shown here is derived from an EMBL/GenBank/DDBJ whole genome shotgun (WGS) entry which is preliminary data.</text>
</comment>
<dbReference type="CDD" id="cd06170">
    <property type="entry name" value="LuxR_C_like"/>
    <property type="match status" value="1"/>
</dbReference>
<dbReference type="PANTHER" id="PTHR44688:SF16">
    <property type="entry name" value="DNA-BINDING TRANSCRIPTIONAL ACTIVATOR DEVR_DOSR"/>
    <property type="match status" value="1"/>
</dbReference>
<proteinExistence type="predicted"/>
<evidence type="ECO:0000259" key="4">
    <source>
        <dbReference type="PROSITE" id="PS50043"/>
    </source>
</evidence>
<dbReference type="SUPFAM" id="SSF55874">
    <property type="entry name" value="ATPase domain of HSP90 chaperone/DNA topoisomerase II/histidine kinase"/>
    <property type="match status" value="1"/>
</dbReference>
<reference evidence="5" key="1">
    <citation type="submission" date="2023-07" db="EMBL/GenBank/DDBJ databases">
        <title>Comparative genomics of wheat-associated soil bacteria to identify genetic determinants of phenazine resistance.</title>
        <authorList>
            <person name="Mouncey N."/>
        </authorList>
    </citation>
    <scope>NUCLEOTIDE SEQUENCE</scope>
    <source>
        <strain evidence="5">V4I22</strain>
    </source>
</reference>
<keyword evidence="2 5" id="KW-0238">DNA-binding</keyword>
<dbReference type="InterPro" id="IPR000792">
    <property type="entry name" value="Tscrpt_reg_LuxR_C"/>
</dbReference>
<dbReference type="AlphaFoldDB" id="A0AAW8FU45"/>
<dbReference type="GO" id="GO:0006355">
    <property type="term" value="P:regulation of DNA-templated transcription"/>
    <property type="evidence" value="ECO:0007669"/>
    <property type="project" value="InterPro"/>
</dbReference>
<sequence>MEAGDWSDPAQVLSAAKSVLEVPPEGTAEQLSAVLSGPLPHRALAVLTGDCSRSPMRRVGEAGVADRISSAELARLAGAVDIGVPRFAVALIGGEERRVLSVASAPHQRSGALVAVVTADGYEPAPGIRQLVQQLWDIISLQLSGYAAQAHPVPLAGNRIAAQERARVIAELTDAHAAALSALLGALRSRTLDDAAARRTAADIAVSALIELRAAGDLDRSLTEETGQEAFARLEERLAPLTRYSDVTLELVPPDPGLRTRLLPSDIAHAARAVARGGVLLMLEQDGIGRIRVEWKLTGVGLRISLRDDGPGGLAADALTMHRLADRVASLGGEVSLDAVPGWGTHITVELPLTAREAPSADALHALNPRELQVLEQITEGLRNRKIAEALQISEHTVKYHVRNILEKLKVDSRGEAAALARGARRSLV</sequence>
<dbReference type="RefSeq" id="WP_306986970.1">
    <property type="nucleotide sequence ID" value="NZ_JAUSZV010000006.1"/>
</dbReference>
<dbReference type="InterPro" id="IPR016032">
    <property type="entry name" value="Sig_transdc_resp-reg_C-effctor"/>
</dbReference>
<gene>
    <name evidence="5" type="ORF">QFZ22_009633</name>
</gene>